<accession>A0AAW4Q916</accession>
<name>A0AAW4Q916_RALPI</name>
<dbReference type="AlphaFoldDB" id="A0AAW4Q916"/>
<dbReference type="EMBL" id="QGBI01000015">
    <property type="protein sequence ID" value="MBX3891397.1"/>
    <property type="molecule type" value="Genomic_DNA"/>
</dbReference>
<protein>
    <submittedName>
        <fullName evidence="1">Uncharacterized protein</fullName>
    </submittedName>
</protein>
<organism evidence="1 2">
    <name type="scientific">Ralstonia pickettii</name>
    <name type="common">Burkholderia pickettii</name>
    <dbReference type="NCBI Taxonomy" id="329"/>
    <lineage>
        <taxon>Bacteria</taxon>
        <taxon>Pseudomonadati</taxon>
        <taxon>Pseudomonadota</taxon>
        <taxon>Betaproteobacteria</taxon>
        <taxon>Burkholderiales</taxon>
        <taxon>Burkholderiaceae</taxon>
        <taxon>Ralstonia</taxon>
    </lineage>
</organism>
<evidence type="ECO:0000313" key="2">
    <source>
        <dbReference type="Proteomes" id="UP001199322"/>
    </source>
</evidence>
<comment type="caution">
    <text evidence="1">The sequence shown here is derived from an EMBL/GenBank/DDBJ whole genome shotgun (WGS) entry which is preliminary data.</text>
</comment>
<dbReference type="Proteomes" id="UP001199322">
    <property type="component" value="Unassembled WGS sequence"/>
</dbReference>
<gene>
    <name evidence="1" type="ORF">DEE74_16150</name>
</gene>
<proteinExistence type="predicted"/>
<sequence>MLTEIERLDLRDQLFAKRFQTGHNEQVFELLAVLPGEADGADAVVHYSYAPPVWERSACDVDHYVYVSQLIGTTTYKDRAIASEHHDYLRDEWPIDWSVTAKQPARDFPTLVLREYADGSVKGVLMRQARSYTHVGFTADHAEPEEVEAGLKMLAALAPRQKYCGWFKDSDINAESLEAAISMTAESPGGQKFVVLYRDIEWLSGIWNNPEKDSLLAGSFNLTSVADFHGTRVSKAKRASRPGLVEVRKNMVIPGSYPALRAALNLLTDTVPWSKIKQDYEANGAVKSLCEWWNANAPQEMRFAAAFRAYRWNPGDMTFVAGDPEEPAMQANVAANLPSFALFEEVGKPAVLVWFLRGRAFNTEESGGTQIFSANGDEAYDLAQSLDETDEAYYSLVGLEELWVSARMAEMAQEASPEVGSVGPTAL</sequence>
<evidence type="ECO:0000313" key="1">
    <source>
        <dbReference type="EMBL" id="MBX3891397.1"/>
    </source>
</evidence>
<reference evidence="1" key="1">
    <citation type="submission" date="2018-06" db="EMBL/GenBank/DDBJ databases">
        <authorList>
            <person name="O'Rourke A."/>
        </authorList>
    </citation>
    <scope>NUCLEOTIDE SEQUENCE</scope>
    <source>
        <strain evidence="1">132550021-3</strain>
    </source>
</reference>
<dbReference type="RefSeq" id="WP_182553443.1">
    <property type="nucleotide sequence ID" value="NZ_QGAQ01000015.1"/>
</dbReference>